<keyword evidence="1" id="KW-0711">Selenium</keyword>
<dbReference type="PROSITE" id="PS50206">
    <property type="entry name" value="RHODANESE_3"/>
    <property type="match status" value="1"/>
</dbReference>
<dbReference type="Pfam" id="PF26341">
    <property type="entry name" value="AAA_SelU"/>
    <property type="match status" value="1"/>
</dbReference>
<name>A0A0A1FBS4_9BURK</name>
<dbReference type="STRING" id="279058.LT85_3035"/>
<reference evidence="4" key="1">
    <citation type="journal article" date="2014" name="Soil Biol. Biochem.">
        <title>Structure and function of bacterial communities in ageing soils: Insights from the Mendocino ecological staircase.</title>
        <authorList>
            <person name="Uroz S."/>
            <person name="Tech J.J."/>
            <person name="Sawaya N.A."/>
            <person name="Frey-Klett P."/>
            <person name="Leveau J.H.J."/>
        </authorList>
    </citation>
    <scope>NUCLEOTIDE SEQUENCE [LARGE SCALE GENOMIC DNA]</scope>
    <source>
        <strain evidence="4">Cal35</strain>
    </source>
</reference>
<keyword evidence="4" id="KW-1185">Reference proteome</keyword>
<dbReference type="InterPro" id="IPR017582">
    <property type="entry name" value="SelU"/>
</dbReference>
<dbReference type="Gene3D" id="3.40.250.10">
    <property type="entry name" value="Rhodanese-like domain"/>
    <property type="match status" value="1"/>
</dbReference>
<dbReference type="GO" id="GO:0002098">
    <property type="term" value="P:tRNA wobble uridine modification"/>
    <property type="evidence" value="ECO:0007669"/>
    <property type="project" value="InterPro"/>
</dbReference>
<dbReference type="OrthoDB" id="9808735at2"/>
<dbReference type="PANTHER" id="PTHR30401:SF0">
    <property type="entry name" value="TRNA 2-SELENOURIDINE SYNTHASE"/>
    <property type="match status" value="1"/>
</dbReference>
<dbReference type="KEGG" id="care:LT85_3035"/>
<sequence>MKYPALLSFEEVFQQIRQFDTIIDARTPAEFAEDRIPGAINCPVLDDAQRVQVGTLYKQVSAFEAKKLGAVLVARNVAQHIETLFIGKPREWTPLIYCWRGGNRSGAMAHIMAKIGWPVVQLDGGYKEFRRYVISSLEQLPLQFTYKVICGPTGSGKSRLLQVLEQQGAQVLDLEQIAAHRGSVLGNLPQEAQPSQKAFESRIWDKLQHFDVRYPVFVESESKKIGNLRIPEALMMQIRKSQCIALALPRAERVKLLMEDYAHFVVDPVLLNAQLSCLAYLHGRETVGDWQKMASAGQIEPLVDALLLKHYDPAYAQSIKRNFDQFSTAQIYDLPDISAEAFLQAARQLHQDR</sequence>
<evidence type="ECO:0000313" key="4">
    <source>
        <dbReference type="Proteomes" id="UP000030302"/>
    </source>
</evidence>
<dbReference type="PANTHER" id="PTHR30401">
    <property type="entry name" value="TRNA 2-SELENOURIDINE SYNTHASE"/>
    <property type="match status" value="1"/>
</dbReference>
<proteinExistence type="predicted"/>
<dbReference type="NCBIfam" id="NF008750">
    <property type="entry name" value="PRK11784.1-2"/>
    <property type="match status" value="1"/>
</dbReference>
<dbReference type="NCBIfam" id="TIGR03167">
    <property type="entry name" value="tRNA_sel_U_synt"/>
    <property type="match status" value="1"/>
</dbReference>
<accession>A0A0A1FBS4</accession>
<dbReference type="RefSeq" id="WP_038490169.1">
    <property type="nucleotide sequence ID" value="NZ_CP009962.1"/>
</dbReference>
<dbReference type="NCBIfam" id="NF008752">
    <property type="entry name" value="PRK11784.1-4"/>
    <property type="match status" value="1"/>
</dbReference>
<dbReference type="HOGENOM" id="CLU_043456_0_1_4"/>
<dbReference type="EMBL" id="CP009962">
    <property type="protein sequence ID" value="AIY42193.1"/>
    <property type="molecule type" value="Genomic_DNA"/>
</dbReference>
<evidence type="ECO:0000256" key="1">
    <source>
        <dbReference type="ARBA" id="ARBA00023266"/>
    </source>
</evidence>
<feature type="domain" description="Rhodanese" evidence="2">
    <location>
        <begin position="21"/>
        <end position="138"/>
    </location>
</feature>
<protein>
    <submittedName>
        <fullName evidence="3">Selenophosphate-dependent tRNA 2-selenouridine synthase</fullName>
    </submittedName>
</protein>
<dbReference type="Proteomes" id="UP000030302">
    <property type="component" value="Chromosome"/>
</dbReference>
<dbReference type="Pfam" id="PF00581">
    <property type="entry name" value="Rhodanese"/>
    <property type="match status" value="1"/>
</dbReference>
<dbReference type="InterPro" id="IPR001763">
    <property type="entry name" value="Rhodanese-like_dom"/>
</dbReference>
<dbReference type="SMART" id="SM00450">
    <property type="entry name" value="RHOD"/>
    <property type="match status" value="1"/>
</dbReference>
<dbReference type="InterPro" id="IPR058840">
    <property type="entry name" value="AAA_SelU"/>
</dbReference>
<gene>
    <name evidence="3" type="ORF">LT85_3035</name>
</gene>
<dbReference type="GO" id="GO:0043828">
    <property type="term" value="F:tRNA 2-selenouridine synthase activity"/>
    <property type="evidence" value="ECO:0007669"/>
    <property type="project" value="InterPro"/>
</dbReference>
<evidence type="ECO:0000259" key="2">
    <source>
        <dbReference type="PROSITE" id="PS50206"/>
    </source>
</evidence>
<dbReference type="InterPro" id="IPR036873">
    <property type="entry name" value="Rhodanese-like_dom_sf"/>
</dbReference>
<evidence type="ECO:0000313" key="3">
    <source>
        <dbReference type="EMBL" id="AIY42193.1"/>
    </source>
</evidence>
<organism evidence="3 4">
    <name type="scientific">Collimonas arenae</name>
    <dbReference type="NCBI Taxonomy" id="279058"/>
    <lineage>
        <taxon>Bacteria</taxon>
        <taxon>Pseudomonadati</taxon>
        <taxon>Pseudomonadota</taxon>
        <taxon>Betaproteobacteria</taxon>
        <taxon>Burkholderiales</taxon>
        <taxon>Oxalobacteraceae</taxon>
        <taxon>Collimonas</taxon>
    </lineage>
</organism>
<dbReference type="AlphaFoldDB" id="A0A0A1FBS4"/>
<dbReference type="SUPFAM" id="SSF52821">
    <property type="entry name" value="Rhodanese/Cell cycle control phosphatase"/>
    <property type="match status" value="1"/>
</dbReference>